<dbReference type="Gene3D" id="3.40.630.30">
    <property type="match status" value="1"/>
</dbReference>
<name>A0A4R4FDW4_9FIRM</name>
<organism evidence="2 3">
    <name type="scientific">Extibacter muris</name>
    <dbReference type="NCBI Taxonomy" id="1796622"/>
    <lineage>
        <taxon>Bacteria</taxon>
        <taxon>Bacillati</taxon>
        <taxon>Bacillota</taxon>
        <taxon>Clostridia</taxon>
        <taxon>Lachnospirales</taxon>
        <taxon>Lachnospiraceae</taxon>
        <taxon>Extibacter</taxon>
    </lineage>
</organism>
<dbReference type="InterPro" id="IPR000182">
    <property type="entry name" value="GNAT_dom"/>
</dbReference>
<keyword evidence="2" id="KW-0808">Transferase</keyword>
<evidence type="ECO:0000259" key="1">
    <source>
        <dbReference type="PROSITE" id="PS51186"/>
    </source>
</evidence>
<feature type="domain" description="N-acetyltransferase" evidence="1">
    <location>
        <begin position="1"/>
        <end position="96"/>
    </location>
</feature>
<reference evidence="2 3" key="1">
    <citation type="journal article" date="2016" name="Nat. Microbiol.">
        <title>The Mouse Intestinal Bacterial Collection (miBC) provides host-specific insight into cultured diversity and functional potential of the gut microbiota.</title>
        <authorList>
            <person name="Lagkouvardos I."/>
            <person name="Pukall R."/>
            <person name="Abt B."/>
            <person name="Foesel B.U."/>
            <person name="Meier-Kolthoff J.P."/>
            <person name="Kumar N."/>
            <person name="Bresciani A."/>
            <person name="Martinez I."/>
            <person name="Just S."/>
            <person name="Ziegler C."/>
            <person name="Brugiroux S."/>
            <person name="Garzetti D."/>
            <person name="Wenning M."/>
            <person name="Bui T.P."/>
            <person name="Wang J."/>
            <person name="Hugenholtz F."/>
            <person name="Plugge C.M."/>
            <person name="Peterson D.A."/>
            <person name="Hornef M.W."/>
            <person name="Baines J.F."/>
            <person name="Smidt H."/>
            <person name="Walter J."/>
            <person name="Kristiansen K."/>
            <person name="Nielsen H.B."/>
            <person name="Haller D."/>
            <person name="Overmann J."/>
            <person name="Stecher B."/>
            <person name="Clavel T."/>
        </authorList>
    </citation>
    <scope>NUCLEOTIDE SEQUENCE [LARGE SCALE GENOMIC DNA]</scope>
    <source>
        <strain evidence="2 3">DSM 28560</strain>
    </source>
</reference>
<dbReference type="Proteomes" id="UP000295710">
    <property type="component" value="Unassembled WGS sequence"/>
</dbReference>
<proteinExistence type="predicted"/>
<gene>
    <name evidence="2" type="ORF">E1963_10335</name>
</gene>
<dbReference type="EMBL" id="SMMX01000007">
    <property type="protein sequence ID" value="TDA21725.1"/>
    <property type="molecule type" value="Genomic_DNA"/>
</dbReference>
<protein>
    <submittedName>
        <fullName evidence="2">GNAT family N-acetyltransferase</fullName>
    </submittedName>
</protein>
<dbReference type="RefSeq" id="WP_132277737.1">
    <property type="nucleotide sequence ID" value="NZ_JAOBST010000002.1"/>
</dbReference>
<dbReference type="GO" id="GO:0016747">
    <property type="term" value="F:acyltransferase activity, transferring groups other than amino-acyl groups"/>
    <property type="evidence" value="ECO:0007669"/>
    <property type="project" value="InterPro"/>
</dbReference>
<comment type="caution">
    <text evidence="2">The sequence shown here is derived from an EMBL/GenBank/DDBJ whole genome shotgun (WGS) entry which is preliminary data.</text>
</comment>
<keyword evidence="3" id="KW-1185">Reference proteome</keyword>
<evidence type="ECO:0000313" key="3">
    <source>
        <dbReference type="Proteomes" id="UP000295710"/>
    </source>
</evidence>
<sequence>MKEKKGIIILSVCPCKLTLSGSHIAGIFVEGAAQSGGIGKALLDYMKDKRPALELCVYEKNKRAVRFYEREKFQSASEGIDMDTGEKEIIMTWDARSGA</sequence>
<dbReference type="InterPro" id="IPR016181">
    <property type="entry name" value="Acyl_CoA_acyltransferase"/>
</dbReference>
<dbReference type="SUPFAM" id="SSF55729">
    <property type="entry name" value="Acyl-CoA N-acyltransferases (Nat)"/>
    <property type="match status" value="1"/>
</dbReference>
<evidence type="ECO:0000313" key="2">
    <source>
        <dbReference type="EMBL" id="TDA21725.1"/>
    </source>
</evidence>
<accession>A0A4R4FDW4</accession>
<dbReference type="AlphaFoldDB" id="A0A4R4FDW4"/>
<dbReference type="Pfam" id="PF13508">
    <property type="entry name" value="Acetyltransf_7"/>
    <property type="match status" value="1"/>
</dbReference>
<dbReference type="PROSITE" id="PS51186">
    <property type="entry name" value="GNAT"/>
    <property type="match status" value="1"/>
</dbReference>